<feature type="transmembrane region" description="Helical" evidence="1">
    <location>
        <begin position="12"/>
        <end position="33"/>
    </location>
</feature>
<organism evidence="2 3">
    <name type="scientific">Methylobacillus methanolivorans</name>
    <dbReference type="NCBI Taxonomy" id="1848927"/>
    <lineage>
        <taxon>Bacteria</taxon>
        <taxon>Pseudomonadati</taxon>
        <taxon>Pseudomonadota</taxon>
        <taxon>Betaproteobacteria</taxon>
        <taxon>Nitrosomonadales</taxon>
        <taxon>Methylophilaceae</taxon>
        <taxon>Methylobacillus</taxon>
    </lineage>
</organism>
<dbReference type="Proteomes" id="UP001617669">
    <property type="component" value="Unassembled WGS sequence"/>
</dbReference>
<proteinExistence type="predicted"/>
<comment type="caution">
    <text evidence="2">The sequence shown here is derived from an EMBL/GenBank/DDBJ whole genome shotgun (WGS) entry which is preliminary data.</text>
</comment>
<keyword evidence="1" id="KW-0812">Transmembrane</keyword>
<gene>
    <name evidence="2" type="ORF">ACIKP9_11780</name>
</gene>
<protein>
    <submittedName>
        <fullName evidence="2">Uncharacterized protein</fullName>
    </submittedName>
</protein>
<keyword evidence="3" id="KW-1185">Reference proteome</keyword>
<accession>A0ABW8GNC6</accession>
<name>A0ABW8GNC6_9PROT</name>
<keyword evidence="1" id="KW-0472">Membrane</keyword>
<dbReference type="EMBL" id="JBIWXY010000002">
    <property type="protein sequence ID" value="MFJ5446912.1"/>
    <property type="molecule type" value="Genomic_DNA"/>
</dbReference>
<evidence type="ECO:0000313" key="3">
    <source>
        <dbReference type="Proteomes" id="UP001617669"/>
    </source>
</evidence>
<keyword evidence="1" id="KW-1133">Transmembrane helix</keyword>
<evidence type="ECO:0000313" key="2">
    <source>
        <dbReference type="EMBL" id="MFJ5446912.1"/>
    </source>
</evidence>
<dbReference type="RefSeq" id="WP_400883068.1">
    <property type="nucleotide sequence ID" value="NZ_JBIWXY010000002.1"/>
</dbReference>
<evidence type="ECO:0000256" key="1">
    <source>
        <dbReference type="SAM" id="Phobius"/>
    </source>
</evidence>
<reference evidence="2 3" key="1">
    <citation type="submission" date="2024-11" db="EMBL/GenBank/DDBJ databases">
        <authorList>
            <person name="Kaparullina E.N."/>
            <person name="Delegan Y.A."/>
            <person name="Doronina N.V."/>
        </authorList>
    </citation>
    <scope>NUCLEOTIDE SEQUENCE [LARGE SCALE GENOMIC DNA]</scope>
    <source>
        <strain evidence="2 3">7sh_L</strain>
    </source>
</reference>
<sequence length="40" mass="4397">MQIFWGYAGADLLAVVIIGLASLACLVSARIFVSHMFKQR</sequence>